<dbReference type="Gene3D" id="3.90.550.10">
    <property type="entry name" value="Spore Coat Polysaccharide Biosynthesis Protein SpsA, Chain A"/>
    <property type="match status" value="1"/>
</dbReference>
<dbReference type="PANTHER" id="PTHR43685:SF5">
    <property type="entry name" value="GLYCOSYLTRANSFERASE EPSE-RELATED"/>
    <property type="match status" value="1"/>
</dbReference>
<dbReference type="EMBL" id="AJZD02000347">
    <property type="protein sequence ID" value="OEF85291.1"/>
    <property type="molecule type" value="Genomic_DNA"/>
</dbReference>
<dbReference type="RefSeq" id="WP_019822042.1">
    <property type="nucleotide sequence ID" value="NZ_AJZD02000347.1"/>
</dbReference>
<evidence type="ECO:0000313" key="5">
    <source>
        <dbReference type="EMBL" id="OEF85291.1"/>
    </source>
</evidence>
<comment type="caution">
    <text evidence="5">The sequence shown here is derived from an EMBL/GenBank/DDBJ whole genome shotgun (WGS) entry which is preliminary data.</text>
</comment>
<gene>
    <name evidence="5" type="ORF">A142_12635</name>
</gene>
<keyword evidence="3 5" id="KW-0808">Transferase</keyword>
<dbReference type="PANTHER" id="PTHR43685">
    <property type="entry name" value="GLYCOSYLTRANSFERASE"/>
    <property type="match status" value="1"/>
</dbReference>
<feature type="domain" description="Glycosyltransferase 2-like" evidence="4">
    <location>
        <begin position="7"/>
        <end position="137"/>
    </location>
</feature>
<evidence type="ECO:0000256" key="1">
    <source>
        <dbReference type="ARBA" id="ARBA00006739"/>
    </source>
</evidence>
<evidence type="ECO:0000256" key="3">
    <source>
        <dbReference type="ARBA" id="ARBA00022679"/>
    </source>
</evidence>
<accession>A0A1E5FBG0</accession>
<dbReference type="Pfam" id="PF00535">
    <property type="entry name" value="Glycos_transf_2"/>
    <property type="match status" value="1"/>
</dbReference>
<name>A0A1E5FBG0_VIBSP</name>
<sequence>MDKIAIAMSVYRSDSTNFVKQAIDSILEQTYQNFVLFIQVDGPVAEDLKELLLSYIKNSNVEIYFHAENLGLAQRLNDTIENVINDSSFSLLARMDADDIALKERFKCQVDYLNTHNDVGVVGSDVIEIDEQNNHIFYKKMKSDHLSLEKNIIKRCPFNHPSVMIRLNTLREHKLRYKSELSNTQDYYLWVDMLSCNVIFSNINKPLLYFRINNEFHSRRGFKKALNDFNSRMYAFEKLGCYSLSNYIHVCKLVMLRISPSFIKKIAYEKLR</sequence>
<dbReference type="OrthoDB" id="9801954at2"/>
<reference evidence="5 6" key="1">
    <citation type="journal article" date="2012" name="Science">
        <title>Ecological populations of bacteria act as socially cohesive units of antibiotic production and resistance.</title>
        <authorList>
            <person name="Cordero O.X."/>
            <person name="Wildschutte H."/>
            <person name="Kirkup B."/>
            <person name="Proehl S."/>
            <person name="Ngo L."/>
            <person name="Hussain F."/>
            <person name="Le Roux F."/>
            <person name="Mincer T."/>
            <person name="Polz M.F."/>
        </authorList>
    </citation>
    <scope>NUCLEOTIDE SEQUENCE [LARGE SCALE GENOMIC DNA]</scope>
    <source>
        <strain evidence="5 6">12E03</strain>
    </source>
</reference>
<dbReference type="Proteomes" id="UP000094802">
    <property type="component" value="Unassembled WGS sequence"/>
</dbReference>
<organism evidence="5 6">
    <name type="scientific">Vibrio splendidus 12E03</name>
    <dbReference type="NCBI Taxonomy" id="1191305"/>
    <lineage>
        <taxon>Bacteria</taxon>
        <taxon>Pseudomonadati</taxon>
        <taxon>Pseudomonadota</taxon>
        <taxon>Gammaproteobacteria</taxon>
        <taxon>Vibrionales</taxon>
        <taxon>Vibrionaceae</taxon>
        <taxon>Vibrio</taxon>
    </lineage>
</organism>
<dbReference type="AlphaFoldDB" id="A0A1E5FBG0"/>
<keyword evidence="2" id="KW-0328">Glycosyltransferase</keyword>
<proteinExistence type="inferred from homology"/>
<dbReference type="InterPro" id="IPR029044">
    <property type="entry name" value="Nucleotide-diphossugar_trans"/>
</dbReference>
<dbReference type="InterPro" id="IPR001173">
    <property type="entry name" value="Glyco_trans_2-like"/>
</dbReference>
<protein>
    <submittedName>
        <fullName evidence="5">Glycosyl transferase</fullName>
    </submittedName>
</protein>
<dbReference type="SUPFAM" id="SSF53448">
    <property type="entry name" value="Nucleotide-diphospho-sugar transferases"/>
    <property type="match status" value="1"/>
</dbReference>
<evidence type="ECO:0000259" key="4">
    <source>
        <dbReference type="Pfam" id="PF00535"/>
    </source>
</evidence>
<comment type="similarity">
    <text evidence="1">Belongs to the glycosyltransferase 2 family.</text>
</comment>
<dbReference type="InterPro" id="IPR050834">
    <property type="entry name" value="Glycosyltransf_2"/>
</dbReference>
<dbReference type="GO" id="GO:0016757">
    <property type="term" value="F:glycosyltransferase activity"/>
    <property type="evidence" value="ECO:0007669"/>
    <property type="project" value="UniProtKB-KW"/>
</dbReference>
<evidence type="ECO:0000256" key="2">
    <source>
        <dbReference type="ARBA" id="ARBA00022676"/>
    </source>
</evidence>
<evidence type="ECO:0000313" key="6">
    <source>
        <dbReference type="Proteomes" id="UP000094802"/>
    </source>
</evidence>